<dbReference type="GO" id="GO:0052621">
    <property type="term" value="F:diguanylate cyclase activity"/>
    <property type="evidence" value="ECO:0007669"/>
    <property type="project" value="UniProtKB-EC"/>
</dbReference>
<dbReference type="NCBIfam" id="TIGR00254">
    <property type="entry name" value="GGDEF"/>
    <property type="match status" value="1"/>
</dbReference>
<dbReference type="EC" id="2.7.7.65" evidence="1"/>
<dbReference type="InterPro" id="IPR029787">
    <property type="entry name" value="Nucleotide_cyclase"/>
</dbReference>
<keyword evidence="5" id="KW-0548">Nucleotidyltransferase</keyword>
<gene>
    <name evidence="5" type="ORF">ACGRQ9_11055</name>
</gene>
<dbReference type="InterPro" id="IPR000160">
    <property type="entry name" value="GGDEF_dom"/>
</dbReference>
<dbReference type="InterPro" id="IPR043128">
    <property type="entry name" value="Rev_trsase/Diguanyl_cyclase"/>
</dbReference>
<dbReference type="Proteomes" id="UP001607151">
    <property type="component" value="Unassembled WGS sequence"/>
</dbReference>
<feature type="transmembrane region" description="Helical" evidence="3">
    <location>
        <begin position="315"/>
        <end position="336"/>
    </location>
</feature>
<name>A0ABW7IWS9_9VIBR</name>
<evidence type="ECO:0000256" key="1">
    <source>
        <dbReference type="ARBA" id="ARBA00012528"/>
    </source>
</evidence>
<dbReference type="Pfam" id="PF00990">
    <property type="entry name" value="GGDEF"/>
    <property type="match status" value="1"/>
</dbReference>
<keyword evidence="3" id="KW-0812">Transmembrane</keyword>
<feature type="domain" description="GGDEF" evidence="4">
    <location>
        <begin position="426"/>
        <end position="561"/>
    </location>
</feature>
<dbReference type="SMART" id="SM00267">
    <property type="entry name" value="GGDEF"/>
    <property type="match status" value="1"/>
</dbReference>
<evidence type="ECO:0000256" key="3">
    <source>
        <dbReference type="SAM" id="Phobius"/>
    </source>
</evidence>
<dbReference type="PROSITE" id="PS50887">
    <property type="entry name" value="GGDEF"/>
    <property type="match status" value="1"/>
</dbReference>
<dbReference type="Gene3D" id="6.10.340.10">
    <property type="match status" value="1"/>
</dbReference>
<comment type="caution">
    <text evidence="5">The sequence shown here is derived from an EMBL/GenBank/DDBJ whole genome shotgun (WGS) entry which is preliminary data.</text>
</comment>
<dbReference type="PROSITE" id="PS51257">
    <property type="entry name" value="PROKAR_LIPOPROTEIN"/>
    <property type="match status" value="1"/>
</dbReference>
<accession>A0ABW7IWS9</accession>
<organism evidence="5 6">
    <name type="scientific">Vibrio rumoiensis</name>
    <dbReference type="NCBI Taxonomy" id="76258"/>
    <lineage>
        <taxon>Bacteria</taxon>
        <taxon>Pseudomonadati</taxon>
        <taxon>Pseudomonadota</taxon>
        <taxon>Gammaproteobacteria</taxon>
        <taxon>Vibrionales</taxon>
        <taxon>Vibrionaceae</taxon>
        <taxon>Vibrio</taxon>
    </lineage>
</organism>
<feature type="transmembrane region" description="Helical" evidence="3">
    <location>
        <begin position="12"/>
        <end position="32"/>
    </location>
</feature>
<dbReference type="SUPFAM" id="SSF55073">
    <property type="entry name" value="Nucleotide cyclase"/>
    <property type="match status" value="1"/>
</dbReference>
<evidence type="ECO:0000259" key="4">
    <source>
        <dbReference type="PROSITE" id="PS50887"/>
    </source>
</evidence>
<dbReference type="InterPro" id="IPR050469">
    <property type="entry name" value="Diguanylate_Cyclase"/>
</dbReference>
<reference evidence="5 6" key="1">
    <citation type="submission" date="2024-10" db="EMBL/GenBank/DDBJ databases">
        <authorList>
            <person name="Yibar A."/>
            <person name="Saticioglu I.B."/>
            <person name="Duman M."/>
            <person name="Ajmi N."/>
            <person name="Gurler F."/>
            <person name="Ay H."/>
            <person name="Onuk E."/>
            <person name="Guler S."/>
            <person name="Romalde J.L."/>
        </authorList>
    </citation>
    <scope>NUCLEOTIDE SEQUENCE [LARGE SCALE GENOMIC DNA]</scope>
    <source>
        <strain evidence="5 6">14-MA-B</strain>
    </source>
</reference>
<keyword evidence="5" id="KW-0808">Transferase</keyword>
<dbReference type="PANTHER" id="PTHR45138:SF9">
    <property type="entry name" value="DIGUANYLATE CYCLASE DGCM-RELATED"/>
    <property type="match status" value="1"/>
</dbReference>
<keyword evidence="6" id="KW-1185">Reference proteome</keyword>
<keyword evidence="3" id="KW-1133">Transmembrane helix</keyword>
<evidence type="ECO:0000256" key="2">
    <source>
        <dbReference type="ARBA" id="ARBA00034247"/>
    </source>
</evidence>
<dbReference type="PANTHER" id="PTHR45138">
    <property type="entry name" value="REGULATORY COMPONENTS OF SENSORY TRANSDUCTION SYSTEM"/>
    <property type="match status" value="1"/>
</dbReference>
<evidence type="ECO:0000313" key="6">
    <source>
        <dbReference type="Proteomes" id="UP001607151"/>
    </source>
</evidence>
<dbReference type="RefSeq" id="WP_394607924.1">
    <property type="nucleotide sequence ID" value="NZ_JBIHSN010000002.1"/>
</dbReference>
<comment type="catalytic activity">
    <reaction evidence="2">
        <text>2 GTP = 3',3'-c-di-GMP + 2 diphosphate</text>
        <dbReference type="Rhea" id="RHEA:24898"/>
        <dbReference type="ChEBI" id="CHEBI:33019"/>
        <dbReference type="ChEBI" id="CHEBI:37565"/>
        <dbReference type="ChEBI" id="CHEBI:58805"/>
        <dbReference type="EC" id="2.7.7.65"/>
    </reaction>
</comment>
<proteinExistence type="predicted"/>
<dbReference type="CDD" id="cd01949">
    <property type="entry name" value="GGDEF"/>
    <property type="match status" value="1"/>
</dbReference>
<dbReference type="Gene3D" id="3.30.70.270">
    <property type="match status" value="1"/>
</dbReference>
<keyword evidence="3" id="KW-0472">Membrane</keyword>
<sequence length="566" mass="64282">MKANTHSISRYLWGSVLVTVLFSTLLACWLLISSYHVFDNARDRTKVFQTVNQFILALNLYGRERGFSNELIFANAKNKQAAWQALVKGRLETDQALSQLPKELMSPQQWDEILTSKQNARSKIDFYKTHIAQDITQSRNTINSLLSASLLYRKVMLQAISQKLNNSESASAAVSRLYTISVIRDNAGRLAAPFVNAIYYQSSVSPTELSDTIRRMEEIRVSWALVEYLQDNLPQSKHFQQLVEQTKNSYYSQSEMFIRHLNDKAQLTHQLDISAYQFSQQYRIGLGAIEKLQNSYINSLFTLYKQEERQALAKFIIVLLILIAIIALLIGIIIYIQRSLLKPLAELNKVASLLANSKENIDQENGSEIQSLFNTLNLLDQQMKIQQSIHEKLIKDSEEDPLTQLANRRRFTREALSMLSMNSEQSPTHLVLVDLDHFKKVNDGWGHVVGDHVLVEVANVLKQHAHPESLVTRLGGEEFALIFPPYIKLDLTKQLELLQAEIRKLRVNNEQGGTLSVTASFGVACSTSKNADALKELLTDADEALYRAKDQGRDQICYSPSKTSEQ</sequence>
<protein>
    <recommendedName>
        <fullName evidence="1">diguanylate cyclase</fullName>
        <ecNumber evidence="1">2.7.7.65</ecNumber>
    </recommendedName>
</protein>
<dbReference type="EMBL" id="JBIHSN010000002">
    <property type="protein sequence ID" value="MFH0265994.1"/>
    <property type="molecule type" value="Genomic_DNA"/>
</dbReference>
<evidence type="ECO:0000313" key="5">
    <source>
        <dbReference type="EMBL" id="MFH0265994.1"/>
    </source>
</evidence>